<reference evidence="1 2" key="1">
    <citation type="submission" date="2015-12" db="EMBL/GenBank/DDBJ databases">
        <title>The genome of Folsomia candida.</title>
        <authorList>
            <person name="Faddeeva A."/>
            <person name="Derks M.F."/>
            <person name="Anvar Y."/>
            <person name="Smit S."/>
            <person name="Van Straalen N."/>
            <person name="Roelofs D."/>
        </authorList>
    </citation>
    <scope>NUCLEOTIDE SEQUENCE [LARGE SCALE GENOMIC DNA]</scope>
    <source>
        <strain evidence="1 2">VU population</strain>
        <tissue evidence="1">Whole body</tissue>
    </source>
</reference>
<dbReference type="OrthoDB" id="5978988at2759"/>
<keyword evidence="2" id="KW-1185">Reference proteome</keyword>
<dbReference type="EMBL" id="LNIX01000002">
    <property type="protein sequence ID" value="OXA61203.1"/>
    <property type="molecule type" value="Genomic_DNA"/>
</dbReference>
<gene>
    <name evidence="1" type="ORF">Fcan01_05414</name>
</gene>
<evidence type="ECO:0000313" key="1">
    <source>
        <dbReference type="EMBL" id="OXA61203.1"/>
    </source>
</evidence>
<protein>
    <submittedName>
        <fullName evidence="1">Uncharacterized protein</fullName>
    </submittedName>
</protein>
<evidence type="ECO:0000313" key="2">
    <source>
        <dbReference type="Proteomes" id="UP000198287"/>
    </source>
</evidence>
<dbReference type="Proteomes" id="UP000198287">
    <property type="component" value="Unassembled WGS sequence"/>
</dbReference>
<dbReference type="AlphaFoldDB" id="A0A226EUB3"/>
<organism evidence="1 2">
    <name type="scientific">Folsomia candida</name>
    <name type="common">Springtail</name>
    <dbReference type="NCBI Taxonomy" id="158441"/>
    <lineage>
        <taxon>Eukaryota</taxon>
        <taxon>Metazoa</taxon>
        <taxon>Ecdysozoa</taxon>
        <taxon>Arthropoda</taxon>
        <taxon>Hexapoda</taxon>
        <taxon>Collembola</taxon>
        <taxon>Entomobryomorpha</taxon>
        <taxon>Isotomoidea</taxon>
        <taxon>Isotomidae</taxon>
        <taxon>Proisotominae</taxon>
        <taxon>Folsomia</taxon>
    </lineage>
</organism>
<name>A0A226EUB3_FOLCA</name>
<proteinExistence type="predicted"/>
<comment type="caution">
    <text evidence="1">The sequence shown here is derived from an EMBL/GenBank/DDBJ whole genome shotgun (WGS) entry which is preliminary data.</text>
</comment>
<accession>A0A226EUB3</accession>
<sequence>MAGFATVRLLFFAYIFGIILLFRAQVENAPLNDESKPPCVYVANMESALKKAFANCKNELHLTDVPDLHAPMDILDEYYKNMVKNGFDDKLTLDGKTDLKAVEKLYQGGNLTDAIRKDLVKEWDICNMKIEKDFPGGGDESKICRKVAAIDNCLFSKSQELNLVS</sequence>